<sequence>MRITQGSCTFYASGRTLFRRQSRRFVFSTCPVLANDQFTDVFKGGSVLCIAGPCSSGKSLLALHILADILSSYGAALEAEVSSSFERLVYFPVYDIHDTQHLFVALDVYFQSGDSRVLVIDSLLTKSGTFEDELVETCLRLLIRLCMDHGLLMIFTKREGGGFTLPFSVAALCPHDLPSEKDGSRNPHNVDLLRNILTFGLPVDWIPLDERATKRPFDDMRSLIQLGRKRSMDSTRAFWRPQQDSSDIDYDVSFLGRGRSDSSGVMLCCLPCRRASIDGRGYIGCVYRLDDPTSSTGTITTEADAHTRRPNTRGLIRILPLWPGIEFSEDEDDMVRPDNCPDFEDVRTQDIAVSEQLMMEPTEHEMVKGIVSPCTLHSRNPWSPSTHITMDDDTLRSLKFGLFRIDEDTSLRSQMFCMHR</sequence>
<dbReference type="EMBL" id="BDSA01000003">
    <property type="protein sequence ID" value="GBE61448.1"/>
    <property type="molecule type" value="Genomic_DNA"/>
</dbReference>
<proteinExistence type="predicted"/>
<protein>
    <submittedName>
        <fullName evidence="1">RecA, putative</fullName>
    </submittedName>
</protein>
<gene>
    <name evidence="1" type="ORF">BOVATA_029410</name>
</gene>
<dbReference type="GeneID" id="39875218"/>
<dbReference type="SUPFAM" id="SSF52540">
    <property type="entry name" value="P-loop containing nucleoside triphosphate hydrolases"/>
    <property type="match status" value="1"/>
</dbReference>
<evidence type="ECO:0000313" key="1">
    <source>
        <dbReference type="EMBL" id="GBE61448.1"/>
    </source>
</evidence>
<dbReference type="AlphaFoldDB" id="A0A2H6KEM3"/>
<evidence type="ECO:0000313" key="2">
    <source>
        <dbReference type="Proteomes" id="UP000236319"/>
    </source>
</evidence>
<dbReference type="Gene3D" id="3.40.50.300">
    <property type="entry name" value="P-loop containing nucleotide triphosphate hydrolases"/>
    <property type="match status" value="1"/>
</dbReference>
<dbReference type="RefSeq" id="XP_028867691.1">
    <property type="nucleotide sequence ID" value="XM_029011858.1"/>
</dbReference>
<organism evidence="1 2">
    <name type="scientific">Babesia ovata</name>
    <dbReference type="NCBI Taxonomy" id="189622"/>
    <lineage>
        <taxon>Eukaryota</taxon>
        <taxon>Sar</taxon>
        <taxon>Alveolata</taxon>
        <taxon>Apicomplexa</taxon>
        <taxon>Aconoidasida</taxon>
        <taxon>Piroplasmida</taxon>
        <taxon>Babesiidae</taxon>
        <taxon>Babesia</taxon>
    </lineage>
</organism>
<dbReference type="OrthoDB" id="365225at2759"/>
<comment type="caution">
    <text evidence="1">The sequence shown here is derived from an EMBL/GenBank/DDBJ whole genome shotgun (WGS) entry which is preliminary data.</text>
</comment>
<reference evidence="1 2" key="1">
    <citation type="journal article" date="2017" name="BMC Genomics">
        <title>Whole-genome assembly of Babesia ovata and comparative genomics between closely related pathogens.</title>
        <authorList>
            <person name="Yamagishi J."/>
            <person name="Asada M."/>
            <person name="Hakimi H."/>
            <person name="Tanaka T.Q."/>
            <person name="Sugimoto C."/>
            <person name="Kawazu S."/>
        </authorList>
    </citation>
    <scope>NUCLEOTIDE SEQUENCE [LARGE SCALE GENOMIC DNA]</scope>
    <source>
        <strain evidence="1 2">Miyake</strain>
    </source>
</reference>
<dbReference type="VEuPathDB" id="PiroplasmaDB:BOVATA_029410"/>
<dbReference type="InterPro" id="IPR027417">
    <property type="entry name" value="P-loop_NTPase"/>
</dbReference>
<accession>A0A2H6KEM3</accession>
<keyword evidence="2" id="KW-1185">Reference proteome</keyword>
<dbReference type="Proteomes" id="UP000236319">
    <property type="component" value="Unassembled WGS sequence"/>
</dbReference>
<name>A0A2H6KEM3_9APIC</name>